<feature type="region of interest" description="Disordered" evidence="1">
    <location>
        <begin position="20"/>
        <end position="40"/>
    </location>
</feature>
<feature type="signal peptide" evidence="3">
    <location>
        <begin position="1"/>
        <end position="17"/>
    </location>
</feature>
<feature type="transmembrane region" description="Helical" evidence="2">
    <location>
        <begin position="253"/>
        <end position="273"/>
    </location>
</feature>
<dbReference type="EMBL" id="JBEZFP010000028">
    <property type="protein sequence ID" value="MEU8134571.1"/>
    <property type="molecule type" value="Genomic_DNA"/>
</dbReference>
<protein>
    <submittedName>
        <fullName evidence="4">Uncharacterized protein</fullName>
    </submittedName>
</protein>
<keyword evidence="2" id="KW-0812">Transmembrane</keyword>
<sequence length="455" mass="47129">MSAFVALLLAAAAPGYAVTPPSPTPGAPEGGQASLSTTKTKPGGIVKVTGVAWAPGSMVNIAVCGQNGLAGTKTCAVATSMNVPVATAGEFAVSIRVETPPVPCPCVIRVVTVTGGRSLDRAIPVEIEGAPFAAMQNSGKSPGRLTFIKSEMTGKDNVFTWFGSPVSRRFEIEVGNMGESPITNPVFRIGTFQGVYAPTWEDKTWNGTILPGQRVKVSLPIELKPRQHGEFRYRVMYDGRVVDEIGLKVGRPWGVYLFGGLLLIVVPMTVWRLGTSLVRAIRENRADRDAERDREVGVPGQSIIRRAEADAAAAETAAEAVPERAPEPVREPVLVPGGGTPLRRVEETMVVGAPLFARPAPALPAAGTAAELPSGAASSASSTASPAASAVSAAGPVAAPASAPPESPAEETRVLPSRPDTDPESDAEGGTPNLVRPSDVARGLAWGPGEERGSS</sequence>
<evidence type="ECO:0000256" key="1">
    <source>
        <dbReference type="SAM" id="MobiDB-lite"/>
    </source>
</evidence>
<feature type="region of interest" description="Disordered" evidence="1">
    <location>
        <begin position="314"/>
        <end position="340"/>
    </location>
</feature>
<dbReference type="Proteomes" id="UP001551482">
    <property type="component" value="Unassembled WGS sequence"/>
</dbReference>
<feature type="region of interest" description="Disordered" evidence="1">
    <location>
        <begin position="389"/>
        <end position="455"/>
    </location>
</feature>
<evidence type="ECO:0000313" key="4">
    <source>
        <dbReference type="EMBL" id="MEU8134571.1"/>
    </source>
</evidence>
<evidence type="ECO:0000313" key="5">
    <source>
        <dbReference type="Proteomes" id="UP001551482"/>
    </source>
</evidence>
<name>A0ABV3DFW3_9ACTN</name>
<feature type="compositionally biased region" description="Low complexity" evidence="1">
    <location>
        <begin position="389"/>
        <end position="401"/>
    </location>
</feature>
<gene>
    <name evidence="4" type="ORF">AB0C36_13780</name>
</gene>
<evidence type="ECO:0000256" key="3">
    <source>
        <dbReference type="SAM" id="SignalP"/>
    </source>
</evidence>
<comment type="caution">
    <text evidence="4">The sequence shown here is derived from an EMBL/GenBank/DDBJ whole genome shotgun (WGS) entry which is preliminary data.</text>
</comment>
<dbReference type="RefSeq" id="WP_358353336.1">
    <property type="nucleotide sequence ID" value="NZ_JBEZFP010000028.1"/>
</dbReference>
<proteinExistence type="predicted"/>
<feature type="compositionally biased region" description="Basic and acidic residues" evidence="1">
    <location>
        <begin position="321"/>
        <end position="330"/>
    </location>
</feature>
<organism evidence="4 5">
    <name type="scientific">Streptodolium elevatio</name>
    <dbReference type="NCBI Taxonomy" id="3157996"/>
    <lineage>
        <taxon>Bacteria</taxon>
        <taxon>Bacillati</taxon>
        <taxon>Actinomycetota</taxon>
        <taxon>Actinomycetes</taxon>
        <taxon>Kitasatosporales</taxon>
        <taxon>Streptomycetaceae</taxon>
        <taxon>Streptodolium</taxon>
    </lineage>
</organism>
<keyword evidence="2" id="KW-0472">Membrane</keyword>
<keyword evidence="2" id="KW-1133">Transmembrane helix</keyword>
<feature type="chain" id="PRO_5045925111" evidence="3">
    <location>
        <begin position="18"/>
        <end position="455"/>
    </location>
</feature>
<evidence type="ECO:0000256" key="2">
    <source>
        <dbReference type="SAM" id="Phobius"/>
    </source>
</evidence>
<reference evidence="4 5" key="1">
    <citation type="submission" date="2024-06" db="EMBL/GenBank/DDBJ databases">
        <title>The Natural Products Discovery Center: Release of the First 8490 Sequenced Strains for Exploring Actinobacteria Biosynthetic Diversity.</title>
        <authorList>
            <person name="Kalkreuter E."/>
            <person name="Kautsar S.A."/>
            <person name="Yang D."/>
            <person name="Bader C.D."/>
            <person name="Teijaro C.N."/>
            <person name="Fluegel L."/>
            <person name="Davis C.M."/>
            <person name="Simpson J.R."/>
            <person name="Lauterbach L."/>
            <person name="Steele A.D."/>
            <person name="Gui C."/>
            <person name="Meng S."/>
            <person name="Li G."/>
            <person name="Viehrig K."/>
            <person name="Ye F."/>
            <person name="Su P."/>
            <person name="Kiefer A.F."/>
            <person name="Nichols A."/>
            <person name="Cepeda A.J."/>
            <person name="Yan W."/>
            <person name="Fan B."/>
            <person name="Jiang Y."/>
            <person name="Adhikari A."/>
            <person name="Zheng C.-J."/>
            <person name="Schuster L."/>
            <person name="Cowan T.M."/>
            <person name="Smanski M.J."/>
            <person name="Chevrette M.G."/>
            <person name="De Carvalho L.P.S."/>
            <person name="Shen B."/>
        </authorList>
    </citation>
    <scope>NUCLEOTIDE SEQUENCE [LARGE SCALE GENOMIC DNA]</scope>
    <source>
        <strain evidence="4 5">NPDC048946</strain>
    </source>
</reference>
<keyword evidence="3" id="KW-0732">Signal</keyword>
<keyword evidence="5" id="KW-1185">Reference proteome</keyword>
<accession>A0ABV3DFW3</accession>